<sequence length="105" mass="11742">FFGIGFQLFHINLSNIMWSRCMIGCIFVMSYLGNSQGAPSPKGFNAVYEDPRYPGRPLSVTHKNRFDILNPQKTSSGDAIVDGDIAQSSKGAAPRKFIPDPKYRW</sequence>
<name>A0AAV2SE19_MEGNR</name>
<dbReference type="AlphaFoldDB" id="A0AAV2SE19"/>
<evidence type="ECO:0000313" key="2">
    <source>
        <dbReference type="Proteomes" id="UP001497623"/>
    </source>
</evidence>
<reference evidence="1 2" key="1">
    <citation type="submission" date="2024-05" db="EMBL/GenBank/DDBJ databases">
        <authorList>
            <person name="Wallberg A."/>
        </authorList>
    </citation>
    <scope>NUCLEOTIDE SEQUENCE [LARGE SCALE GENOMIC DNA]</scope>
</reference>
<accession>A0AAV2SE19</accession>
<feature type="non-terminal residue" evidence="1">
    <location>
        <position position="1"/>
    </location>
</feature>
<dbReference type="EMBL" id="CAXKWB010059854">
    <property type="protein sequence ID" value="CAL4182230.1"/>
    <property type="molecule type" value="Genomic_DNA"/>
</dbReference>
<organism evidence="1 2">
    <name type="scientific">Meganyctiphanes norvegica</name>
    <name type="common">Northern krill</name>
    <name type="synonym">Thysanopoda norvegica</name>
    <dbReference type="NCBI Taxonomy" id="48144"/>
    <lineage>
        <taxon>Eukaryota</taxon>
        <taxon>Metazoa</taxon>
        <taxon>Ecdysozoa</taxon>
        <taxon>Arthropoda</taxon>
        <taxon>Crustacea</taxon>
        <taxon>Multicrustacea</taxon>
        <taxon>Malacostraca</taxon>
        <taxon>Eumalacostraca</taxon>
        <taxon>Eucarida</taxon>
        <taxon>Euphausiacea</taxon>
        <taxon>Euphausiidae</taxon>
        <taxon>Meganyctiphanes</taxon>
    </lineage>
</organism>
<feature type="non-terminal residue" evidence="1">
    <location>
        <position position="105"/>
    </location>
</feature>
<gene>
    <name evidence="1" type="ORF">MNOR_LOCUS35543</name>
</gene>
<dbReference type="Proteomes" id="UP001497623">
    <property type="component" value="Unassembled WGS sequence"/>
</dbReference>
<proteinExistence type="predicted"/>
<protein>
    <submittedName>
        <fullName evidence="1">Uncharacterized protein</fullName>
    </submittedName>
</protein>
<comment type="caution">
    <text evidence="1">The sequence shown here is derived from an EMBL/GenBank/DDBJ whole genome shotgun (WGS) entry which is preliminary data.</text>
</comment>
<evidence type="ECO:0000313" key="1">
    <source>
        <dbReference type="EMBL" id="CAL4182230.1"/>
    </source>
</evidence>
<keyword evidence="2" id="KW-1185">Reference proteome</keyword>